<evidence type="ECO:0000313" key="2">
    <source>
        <dbReference type="Proteomes" id="UP000199520"/>
    </source>
</evidence>
<protein>
    <submittedName>
        <fullName evidence="1">Uncharacterized protein</fullName>
    </submittedName>
</protein>
<name>A0A1I4JI40_9FIRM</name>
<dbReference type="Proteomes" id="UP000199520">
    <property type="component" value="Unassembled WGS sequence"/>
</dbReference>
<keyword evidence="2" id="KW-1185">Reference proteome</keyword>
<proteinExistence type="predicted"/>
<dbReference type="STRING" id="1123291.SAMN04490355_101278"/>
<gene>
    <name evidence="1" type="ORF">SAMN04490355_101278</name>
</gene>
<organism evidence="1 2">
    <name type="scientific">Pelosinus propionicus DSM 13327</name>
    <dbReference type="NCBI Taxonomy" id="1123291"/>
    <lineage>
        <taxon>Bacteria</taxon>
        <taxon>Bacillati</taxon>
        <taxon>Bacillota</taxon>
        <taxon>Negativicutes</taxon>
        <taxon>Selenomonadales</taxon>
        <taxon>Sporomusaceae</taxon>
        <taxon>Pelosinus</taxon>
    </lineage>
</organism>
<accession>A0A1I4JI40</accession>
<dbReference type="EMBL" id="FOTS01000012">
    <property type="protein sequence ID" value="SFL65796.1"/>
    <property type="molecule type" value="Genomic_DNA"/>
</dbReference>
<reference evidence="2" key="1">
    <citation type="submission" date="2016-10" db="EMBL/GenBank/DDBJ databases">
        <authorList>
            <person name="Varghese N."/>
            <person name="Submissions S."/>
        </authorList>
    </citation>
    <scope>NUCLEOTIDE SEQUENCE [LARGE SCALE GENOMIC DNA]</scope>
    <source>
        <strain evidence="2">DSM 13327</strain>
    </source>
</reference>
<dbReference type="AlphaFoldDB" id="A0A1I4JI40"/>
<evidence type="ECO:0000313" key="1">
    <source>
        <dbReference type="EMBL" id="SFL65796.1"/>
    </source>
</evidence>
<sequence length="71" mass="8149">MDNKEDKRSTTEKGGATMAVSICNFPIIRGDAAKKLRDEFINPTPDQKRNHEDTYMRALRLRRANALKTNK</sequence>